<accession>A0A6N2AZN7</accession>
<name>A0A6N2AZN7_SOLCI</name>
<feature type="non-terminal residue" evidence="2">
    <location>
        <position position="122"/>
    </location>
</feature>
<gene>
    <name evidence="2" type="ORF">EJD97_020228</name>
</gene>
<feature type="region of interest" description="Disordered" evidence="1">
    <location>
        <begin position="50"/>
        <end position="122"/>
    </location>
</feature>
<feature type="compositionally biased region" description="Polar residues" evidence="1">
    <location>
        <begin position="79"/>
        <end position="89"/>
    </location>
</feature>
<organism evidence="2">
    <name type="scientific">Solanum chilense</name>
    <name type="common">Tomato</name>
    <name type="synonym">Lycopersicon chilense</name>
    <dbReference type="NCBI Taxonomy" id="4083"/>
    <lineage>
        <taxon>Eukaryota</taxon>
        <taxon>Viridiplantae</taxon>
        <taxon>Streptophyta</taxon>
        <taxon>Embryophyta</taxon>
        <taxon>Tracheophyta</taxon>
        <taxon>Spermatophyta</taxon>
        <taxon>Magnoliopsida</taxon>
        <taxon>eudicotyledons</taxon>
        <taxon>Gunneridae</taxon>
        <taxon>Pentapetalae</taxon>
        <taxon>asterids</taxon>
        <taxon>lamiids</taxon>
        <taxon>Solanales</taxon>
        <taxon>Solanaceae</taxon>
        <taxon>Solanoideae</taxon>
        <taxon>Solaneae</taxon>
        <taxon>Solanum</taxon>
        <taxon>Solanum subgen. Lycopersicon</taxon>
    </lineage>
</organism>
<comment type="caution">
    <text evidence="2">The sequence shown here is derived from an EMBL/GenBank/DDBJ whole genome shotgun (WGS) entry which is preliminary data.</text>
</comment>
<feature type="non-terminal residue" evidence="2">
    <location>
        <position position="1"/>
    </location>
</feature>
<dbReference type="EMBL" id="RXGB01005832">
    <property type="protein sequence ID" value="TMW87248.1"/>
    <property type="molecule type" value="Genomic_DNA"/>
</dbReference>
<sequence>KGDNNSPKQRMARPFELPPPTPMKAKSSIRPVLSFQNKYTALAEYPKLPTSSQQKLLKPNCPPQPQKINLRPPTIVSPEASSSSLQTKSAYAMKTPESFAQAVNPELTNTIPSKPIPKEESF</sequence>
<protein>
    <submittedName>
        <fullName evidence="2">Uncharacterized protein</fullName>
    </submittedName>
</protein>
<reference evidence="2" key="1">
    <citation type="submission" date="2019-05" db="EMBL/GenBank/DDBJ databases">
        <title>The de novo reference genome and transcriptome assemblies of the wild tomato species Solanum chilense.</title>
        <authorList>
            <person name="Stam R."/>
            <person name="Nosenko T."/>
            <person name="Hoerger A.C."/>
            <person name="Stephan W."/>
            <person name="Seidel M.A."/>
            <person name="Kuhn J.M.M."/>
            <person name="Haberer G."/>
            <person name="Tellier A."/>
        </authorList>
    </citation>
    <scope>NUCLEOTIDE SEQUENCE</scope>
    <source>
        <tissue evidence="2">Mature leaves</tissue>
    </source>
</reference>
<dbReference type="AlphaFoldDB" id="A0A6N2AZN7"/>
<proteinExistence type="predicted"/>
<feature type="region of interest" description="Disordered" evidence="1">
    <location>
        <begin position="1"/>
        <end position="27"/>
    </location>
</feature>
<evidence type="ECO:0000256" key="1">
    <source>
        <dbReference type="SAM" id="MobiDB-lite"/>
    </source>
</evidence>
<evidence type="ECO:0000313" key="2">
    <source>
        <dbReference type="EMBL" id="TMW87248.1"/>
    </source>
</evidence>